<dbReference type="Proteomes" id="UP000838756">
    <property type="component" value="Unassembled WGS sequence"/>
</dbReference>
<sequence>SFVDADGQEEVGLSDDIDVAAWQKLVTEGTITLGGVRPPG</sequence>
<name>A0A8S4QMM2_9NEOP</name>
<dbReference type="EMBL" id="CAKXAJ010015005">
    <property type="protein sequence ID" value="CAH2216326.1"/>
    <property type="molecule type" value="Genomic_DNA"/>
</dbReference>
<evidence type="ECO:0000313" key="2">
    <source>
        <dbReference type="Proteomes" id="UP000838756"/>
    </source>
</evidence>
<proteinExistence type="predicted"/>
<accession>A0A8S4QMM2</accession>
<reference evidence="1" key="1">
    <citation type="submission" date="2022-03" db="EMBL/GenBank/DDBJ databases">
        <authorList>
            <person name="Lindestad O."/>
        </authorList>
    </citation>
    <scope>NUCLEOTIDE SEQUENCE</scope>
</reference>
<gene>
    <name evidence="1" type="primary">jg25784</name>
    <name evidence="1" type="ORF">PAEG_LOCUS4376</name>
</gene>
<organism evidence="1 2">
    <name type="scientific">Pararge aegeria aegeria</name>
    <dbReference type="NCBI Taxonomy" id="348720"/>
    <lineage>
        <taxon>Eukaryota</taxon>
        <taxon>Metazoa</taxon>
        <taxon>Ecdysozoa</taxon>
        <taxon>Arthropoda</taxon>
        <taxon>Hexapoda</taxon>
        <taxon>Insecta</taxon>
        <taxon>Pterygota</taxon>
        <taxon>Neoptera</taxon>
        <taxon>Endopterygota</taxon>
        <taxon>Lepidoptera</taxon>
        <taxon>Glossata</taxon>
        <taxon>Ditrysia</taxon>
        <taxon>Papilionoidea</taxon>
        <taxon>Nymphalidae</taxon>
        <taxon>Satyrinae</taxon>
        <taxon>Satyrini</taxon>
        <taxon>Parargina</taxon>
        <taxon>Pararge</taxon>
    </lineage>
</organism>
<dbReference type="AlphaFoldDB" id="A0A8S4QMM2"/>
<comment type="caution">
    <text evidence="1">The sequence shown here is derived from an EMBL/GenBank/DDBJ whole genome shotgun (WGS) entry which is preliminary data.</text>
</comment>
<keyword evidence="2" id="KW-1185">Reference proteome</keyword>
<evidence type="ECO:0000313" key="1">
    <source>
        <dbReference type="EMBL" id="CAH2216326.1"/>
    </source>
</evidence>
<feature type="non-terminal residue" evidence="1">
    <location>
        <position position="1"/>
    </location>
</feature>
<protein>
    <submittedName>
        <fullName evidence="1">Jg25784 protein</fullName>
    </submittedName>
</protein>
<feature type="non-terminal residue" evidence="1">
    <location>
        <position position="40"/>
    </location>
</feature>